<keyword evidence="2" id="KW-1185">Reference proteome</keyword>
<dbReference type="AlphaFoldDB" id="A0A0L0VMN5"/>
<protein>
    <submittedName>
        <fullName evidence="1">Uncharacterized protein</fullName>
    </submittedName>
</protein>
<gene>
    <name evidence="1" type="ORF">PSTG_06235</name>
</gene>
<organism evidence="1 2">
    <name type="scientific">Puccinia striiformis f. sp. tritici PST-78</name>
    <dbReference type="NCBI Taxonomy" id="1165861"/>
    <lineage>
        <taxon>Eukaryota</taxon>
        <taxon>Fungi</taxon>
        <taxon>Dikarya</taxon>
        <taxon>Basidiomycota</taxon>
        <taxon>Pucciniomycotina</taxon>
        <taxon>Pucciniomycetes</taxon>
        <taxon>Pucciniales</taxon>
        <taxon>Pucciniaceae</taxon>
        <taxon>Puccinia</taxon>
    </lineage>
</organism>
<dbReference type="OrthoDB" id="10363027at2759"/>
<evidence type="ECO:0000313" key="1">
    <source>
        <dbReference type="EMBL" id="KNF00543.1"/>
    </source>
</evidence>
<proteinExistence type="predicted"/>
<name>A0A0L0VMN5_9BASI</name>
<accession>A0A0L0VMN5</accession>
<sequence length="186" mass="21433">MRTLEILVPSSRLDRMGLFRILKDCTSPDLLSLSMILHEDWHRLPDLPSSEGLDDPAQNPYLIDILFHSSFRKLKSLHIHGPIASSREEIGRRLVQYEQPTHCAFPFEDDIKMGTQSWSPKPKLWLGLPSNPIIALSWISSTFRECAQGRLFKRVELSSPWQAYLFLSALNSHTTHEEKNQINRIS</sequence>
<dbReference type="EMBL" id="AJIL01000036">
    <property type="protein sequence ID" value="KNF00543.1"/>
    <property type="molecule type" value="Genomic_DNA"/>
</dbReference>
<evidence type="ECO:0000313" key="2">
    <source>
        <dbReference type="Proteomes" id="UP000054564"/>
    </source>
</evidence>
<comment type="caution">
    <text evidence="1">The sequence shown here is derived from an EMBL/GenBank/DDBJ whole genome shotgun (WGS) entry which is preliminary data.</text>
</comment>
<dbReference type="Proteomes" id="UP000054564">
    <property type="component" value="Unassembled WGS sequence"/>
</dbReference>
<reference evidence="2" key="1">
    <citation type="submission" date="2014-03" db="EMBL/GenBank/DDBJ databases">
        <title>The Genome Sequence of Puccinia striiformis f. sp. tritici PST-78.</title>
        <authorList>
            <consortium name="The Broad Institute Genome Sequencing Platform"/>
            <person name="Cuomo C."/>
            <person name="Hulbert S."/>
            <person name="Chen X."/>
            <person name="Walker B."/>
            <person name="Young S.K."/>
            <person name="Zeng Q."/>
            <person name="Gargeya S."/>
            <person name="Fitzgerald M."/>
            <person name="Haas B."/>
            <person name="Abouelleil A."/>
            <person name="Alvarado L."/>
            <person name="Arachchi H.M."/>
            <person name="Berlin A.M."/>
            <person name="Chapman S.B."/>
            <person name="Goldberg J."/>
            <person name="Griggs A."/>
            <person name="Gujja S."/>
            <person name="Hansen M."/>
            <person name="Howarth C."/>
            <person name="Imamovic A."/>
            <person name="Larimer J."/>
            <person name="McCowan C."/>
            <person name="Montmayeur A."/>
            <person name="Murphy C."/>
            <person name="Neiman D."/>
            <person name="Pearson M."/>
            <person name="Priest M."/>
            <person name="Roberts A."/>
            <person name="Saif S."/>
            <person name="Shea T."/>
            <person name="Sisk P."/>
            <person name="Sykes S."/>
            <person name="Wortman J."/>
            <person name="Nusbaum C."/>
            <person name="Birren B."/>
        </authorList>
    </citation>
    <scope>NUCLEOTIDE SEQUENCE [LARGE SCALE GENOMIC DNA]</scope>
    <source>
        <strain evidence="2">race PST-78</strain>
    </source>
</reference>